<dbReference type="Proteomes" id="UP001152320">
    <property type="component" value="Chromosome 16"/>
</dbReference>
<sequence>MVMEKLILHSSLPTDYILAEGVPKNFVKNSPLLGLFASVHNRTRRCPHGPFPVSTLLTSILEIQTMTYMIDVFTQTIKIDEIDFKDTTTQTTISGHEINYANLLYPTDSPINLTTIAMVAVNFTKEVVITVVNATIPPTVAGLTYLLFVDHVE</sequence>
<gene>
    <name evidence="1" type="ORF">HOLleu_31697</name>
</gene>
<proteinExistence type="predicted"/>
<name>A0A9Q1BHG2_HOLLE</name>
<dbReference type="AlphaFoldDB" id="A0A9Q1BHG2"/>
<protein>
    <submittedName>
        <fullName evidence="1">Uncharacterized protein</fullName>
    </submittedName>
</protein>
<comment type="caution">
    <text evidence="1">The sequence shown here is derived from an EMBL/GenBank/DDBJ whole genome shotgun (WGS) entry which is preliminary data.</text>
</comment>
<evidence type="ECO:0000313" key="2">
    <source>
        <dbReference type="Proteomes" id="UP001152320"/>
    </source>
</evidence>
<reference evidence="1" key="1">
    <citation type="submission" date="2021-10" db="EMBL/GenBank/DDBJ databases">
        <title>Tropical sea cucumber genome reveals ecological adaptation and Cuvierian tubules defense mechanism.</title>
        <authorList>
            <person name="Chen T."/>
        </authorList>
    </citation>
    <scope>NUCLEOTIDE SEQUENCE</scope>
    <source>
        <strain evidence="1">Nanhai2018</strain>
        <tissue evidence="1">Muscle</tissue>
    </source>
</reference>
<dbReference type="EMBL" id="JAIZAY010000016">
    <property type="protein sequence ID" value="KAJ8026765.1"/>
    <property type="molecule type" value="Genomic_DNA"/>
</dbReference>
<accession>A0A9Q1BHG2</accession>
<keyword evidence="2" id="KW-1185">Reference proteome</keyword>
<evidence type="ECO:0000313" key="1">
    <source>
        <dbReference type="EMBL" id="KAJ8026765.1"/>
    </source>
</evidence>
<organism evidence="1 2">
    <name type="scientific">Holothuria leucospilota</name>
    <name type="common">Black long sea cucumber</name>
    <name type="synonym">Mertensiothuria leucospilota</name>
    <dbReference type="NCBI Taxonomy" id="206669"/>
    <lineage>
        <taxon>Eukaryota</taxon>
        <taxon>Metazoa</taxon>
        <taxon>Echinodermata</taxon>
        <taxon>Eleutherozoa</taxon>
        <taxon>Echinozoa</taxon>
        <taxon>Holothuroidea</taxon>
        <taxon>Aspidochirotacea</taxon>
        <taxon>Aspidochirotida</taxon>
        <taxon>Holothuriidae</taxon>
        <taxon>Holothuria</taxon>
    </lineage>
</organism>